<evidence type="ECO:0000256" key="2">
    <source>
        <dbReference type="SAM" id="Phobius"/>
    </source>
</evidence>
<dbReference type="PANTHER" id="PTHR32063:SF0">
    <property type="entry name" value="SWARMING MOTILITY PROTEIN SWRC"/>
    <property type="match status" value="1"/>
</dbReference>
<dbReference type="InterPro" id="IPR001036">
    <property type="entry name" value="Acrflvin-R"/>
</dbReference>
<dbReference type="InterPro" id="IPR027463">
    <property type="entry name" value="AcrB_DN_DC_subdom"/>
</dbReference>
<dbReference type="Gene3D" id="3.30.70.1430">
    <property type="entry name" value="Multidrug efflux transporter AcrB pore domain"/>
    <property type="match status" value="2"/>
</dbReference>
<dbReference type="Gene3D" id="1.20.1640.10">
    <property type="entry name" value="Multidrug efflux transporter AcrB transmembrane domain"/>
    <property type="match status" value="2"/>
</dbReference>
<dbReference type="AlphaFoldDB" id="A0A4Y8Q9P8"/>
<evidence type="ECO:0000313" key="3">
    <source>
        <dbReference type="EMBL" id="TFE91433.1"/>
    </source>
</evidence>
<dbReference type="OrthoDB" id="9757876at2"/>
<dbReference type="GO" id="GO:0005886">
    <property type="term" value="C:plasma membrane"/>
    <property type="evidence" value="ECO:0007669"/>
    <property type="project" value="TreeGrafter"/>
</dbReference>
<feature type="compositionally biased region" description="Basic residues" evidence="1">
    <location>
        <begin position="1014"/>
        <end position="1024"/>
    </location>
</feature>
<sequence length="1043" mass="112277">MIRFTNFAMKHVAAIMILIVLLLGSGVYATSQLKLESFPDISFPVVMVTTTYQAPPKDIVEDITKPVEKALANVSGLDSMSSTSSDNVSSVILQFVQGTKVEDKKKDIESLVANIKLPVGAERPKVQTFGFASFPSYFMAISAEGMNQTALDQLFKDVLEPGFTSISGIDHVDSIGSREAKLDIKLDANALQAYNLSSAQVVAAIRAALAEGPAGTVKTNGNTELIRISGDMNSIFNMDNLEITAPTGDTLLLKQIAKVEAVAESDYVARVDGLPAIGVNLYKTKDANAVQFSDDIQKMIKDWKQQYPGLKFQKTFDMADSVRESVNGLLREGILGAVLASLMILVFLRNFRMTVIVLVSIPLSILITLLMMWYFDISLNIMTLGGMAIAVGRVVDDSIVVIENIFTQLQKAQQRDESVIRLATKQVAAAITSSTLTTVGVFGPIGLVSGIAGQIFRPFAITISCALLASLLVALTVIPLLAKLLVLRGSAAAHHEEPKQGRVTAFYQKSLNWSLNHRKSTLVAAILLFLLSVGAIVPNLAITFIPSGDEEKAFYYEIKLPKETSLETTDAKLKELEKVLQDAKDADGKPVFMYTESLAGYTMQGDKLAYMGMLMTEVASDKQVAEIKQEFQEKLSYNIPKGGKVTPQSLGGGGPGESDSDFTYSLKGDDLLQLEQAAELVQTKLAAYPELSNVKNSLSDAKMQINVKVNQSKARLYGLSAAQIRDSVRSWVSEEQLGELKFDNVSYTTVVSIDESFRSSLDSIGGIQLKTASGSAIELRDVADVVREEAPTTIHRDKQEQVVSVTAKINSNNKAGISAKIAKELSQVELPSGVTRKVGGISEDIFKSFSQLFIAMGVSIFIVYFVMVLAFGNASAPFAILFSLPLAAIGGLFGLLVSRQPLDVTALIGFMMLIGIVVTNAIVLIDRVQQLREEGYTTRHALVEAGLTRLRPIIMTAVATIVALVPLALGLSKGTIISQGLAVVVIGGLTTSTVLTLVVVPVVYEIIDTRKTKRAERKARKRRGPSAGAGAGVGSAGMTVTVE</sequence>
<reference evidence="3 4" key="1">
    <citation type="submission" date="2017-03" db="EMBL/GenBank/DDBJ databases">
        <title>Isolation of Levoglucosan Utilizing Bacteria.</title>
        <authorList>
            <person name="Arya A.S."/>
        </authorList>
    </citation>
    <scope>NUCLEOTIDE SEQUENCE [LARGE SCALE GENOMIC DNA]</scope>
    <source>
        <strain evidence="3 4">MEC069</strain>
    </source>
</reference>
<evidence type="ECO:0000313" key="4">
    <source>
        <dbReference type="Proteomes" id="UP000298246"/>
    </source>
</evidence>
<dbReference type="SUPFAM" id="SSF82693">
    <property type="entry name" value="Multidrug efflux transporter AcrB pore domain, PN1, PN2, PC1 and PC2 subdomains"/>
    <property type="match status" value="2"/>
</dbReference>
<gene>
    <name evidence="3" type="ORF">B5M42_03050</name>
</gene>
<name>A0A4Y8Q9P8_9BACL</name>
<feature type="transmembrane region" description="Helical" evidence="2">
    <location>
        <begin position="427"/>
        <end position="453"/>
    </location>
</feature>
<dbReference type="Gene3D" id="3.30.70.1320">
    <property type="entry name" value="Multidrug efflux transporter AcrB pore domain like"/>
    <property type="match status" value="1"/>
</dbReference>
<dbReference type="EMBL" id="MYFO01000002">
    <property type="protein sequence ID" value="TFE91433.1"/>
    <property type="molecule type" value="Genomic_DNA"/>
</dbReference>
<feature type="transmembrane region" description="Helical" evidence="2">
    <location>
        <begin position="355"/>
        <end position="375"/>
    </location>
</feature>
<comment type="caution">
    <text evidence="3">The sequence shown here is derived from an EMBL/GenBank/DDBJ whole genome shotgun (WGS) entry which is preliminary data.</text>
</comment>
<keyword evidence="2" id="KW-1133">Transmembrane helix</keyword>
<feature type="transmembrane region" description="Helical" evidence="2">
    <location>
        <begin position="522"/>
        <end position="545"/>
    </location>
</feature>
<feature type="transmembrane region" description="Helical" evidence="2">
    <location>
        <begin position="946"/>
        <end position="969"/>
    </location>
</feature>
<dbReference type="Proteomes" id="UP000298246">
    <property type="component" value="Unassembled WGS sequence"/>
</dbReference>
<dbReference type="PRINTS" id="PR00702">
    <property type="entry name" value="ACRIFLAVINRP"/>
</dbReference>
<feature type="transmembrane region" description="Helical" evidence="2">
    <location>
        <begin position="852"/>
        <end position="871"/>
    </location>
</feature>
<evidence type="ECO:0000256" key="1">
    <source>
        <dbReference type="SAM" id="MobiDB-lite"/>
    </source>
</evidence>
<feature type="transmembrane region" description="Helical" evidence="2">
    <location>
        <begin position="878"/>
        <end position="898"/>
    </location>
</feature>
<accession>A0A4Y8Q9P8</accession>
<keyword evidence="4" id="KW-1185">Reference proteome</keyword>
<dbReference type="SUPFAM" id="SSF82714">
    <property type="entry name" value="Multidrug efflux transporter AcrB TolC docking domain, DN and DC subdomains"/>
    <property type="match status" value="2"/>
</dbReference>
<proteinExistence type="predicted"/>
<dbReference type="RefSeq" id="WP_134749594.1">
    <property type="nucleotide sequence ID" value="NZ_MYFO02000004.1"/>
</dbReference>
<feature type="transmembrane region" description="Helical" evidence="2">
    <location>
        <begin position="381"/>
        <end position="406"/>
    </location>
</feature>
<feature type="transmembrane region" description="Helical" evidence="2">
    <location>
        <begin position="904"/>
        <end position="925"/>
    </location>
</feature>
<dbReference type="GO" id="GO:0042910">
    <property type="term" value="F:xenobiotic transmembrane transporter activity"/>
    <property type="evidence" value="ECO:0007669"/>
    <property type="project" value="TreeGrafter"/>
</dbReference>
<keyword evidence="2" id="KW-0812">Transmembrane</keyword>
<dbReference type="SUPFAM" id="SSF82866">
    <property type="entry name" value="Multidrug efflux transporter AcrB transmembrane domain"/>
    <property type="match status" value="2"/>
</dbReference>
<dbReference type="Gene3D" id="3.30.70.1440">
    <property type="entry name" value="Multidrug efflux transporter AcrB pore domain"/>
    <property type="match status" value="1"/>
</dbReference>
<feature type="transmembrane region" description="Helical" evidence="2">
    <location>
        <begin position="981"/>
        <end position="1004"/>
    </location>
</feature>
<feature type="region of interest" description="Disordered" evidence="1">
    <location>
        <begin position="640"/>
        <end position="659"/>
    </location>
</feature>
<dbReference type="PANTHER" id="PTHR32063">
    <property type="match status" value="1"/>
</dbReference>
<feature type="transmembrane region" description="Helical" evidence="2">
    <location>
        <begin position="329"/>
        <end position="348"/>
    </location>
</feature>
<organism evidence="3 4">
    <name type="scientific">Paenibacillus athensensis</name>
    <dbReference type="NCBI Taxonomy" id="1967502"/>
    <lineage>
        <taxon>Bacteria</taxon>
        <taxon>Bacillati</taxon>
        <taxon>Bacillota</taxon>
        <taxon>Bacilli</taxon>
        <taxon>Bacillales</taxon>
        <taxon>Paenibacillaceae</taxon>
        <taxon>Paenibacillus</taxon>
    </lineage>
</organism>
<protein>
    <submittedName>
        <fullName evidence="3">Transporter</fullName>
    </submittedName>
</protein>
<feature type="transmembrane region" description="Helical" evidence="2">
    <location>
        <begin position="459"/>
        <end position="482"/>
    </location>
</feature>
<keyword evidence="2" id="KW-0472">Membrane</keyword>
<feature type="region of interest" description="Disordered" evidence="1">
    <location>
        <begin position="1014"/>
        <end position="1043"/>
    </location>
</feature>
<dbReference type="Gene3D" id="3.30.2090.10">
    <property type="entry name" value="Multidrug efflux transporter AcrB TolC docking domain, DN and DC subdomains"/>
    <property type="match status" value="2"/>
</dbReference>
<dbReference type="Pfam" id="PF00873">
    <property type="entry name" value="ACR_tran"/>
    <property type="match status" value="1"/>
</dbReference>